<keyword evidence="2" id="KW-0732">Signal</keyword>
<dbReference type="Proteomes" id="UP000622890">
    <property type="component" value="Unassembled WGS sequence"/>
</dbReference>
<feature type="compositionally biased region" description="Gly residues" evidence="1">
    <location>
        <begin position="467"/>
        <end position="483"/>
    </location>
</feature>
<dbReference type="AlphaFoldDB" id="A0A934W8F5"/>
<dbReference type="EMBL" id="JAEPBG010000012">
    <property type="protein sequence ID" value="MBK4737515.1"/>
    <property type="molecule type" value="Genomic_DNA"/>
</dbReference>
<sequence length="558" mass="53044">MPIFRLARRFAALLLPFVLASCGGGGEEEGRVQRDLPEAAVSCPGADLARLQTVVYVAPDGIAGDNCGATVATACKSIAKGIRRCTRSGCAVAVRYGLYDSSETIALVDGVSVYGSCRFGDEPDLHYRTVIAAKPAAGEAAIAAANLGTTTVLSNIVVLGKNETTPGEASVGMLVRSSRGLSLSGVTLAAGRGGDGAAGSTVSADPGGNGTQPGPNANAGGEGGASCPGKPQPWPGSGGPGRELNFPEIQTCTFDCDCSPAPARQAPDFYAGRDSGAAHGGSGGGIGGAGLQCNPHAATDPGGGPAGAPGELGDCGMLPGTPSTATVGLAKFNAGRWVASRGNPGGEGGSGSGGGGGGAGGYAVQHKFLGDTFRYHGLPGGGGGGGCGGPGGQGGQQGGASIALVLINAGMAELSDTANLIPGPGGQGGTGGTGAPGGPGGKGASGAITTQIHFQAGSFQVAAPAFGGQGGDGGPGGAGAGGAGGNGGPSMAIAAVGAVPDPGNFFRYSTLPGSAGRRGSGINNPAVAGSANSQCRSADGQDGLGGAGDAVVRFEGED</sequence>
<name>A0A934W8F5_9BURK</name>
<feature type="region of interest" description="Disordered" evidence="1">
    <location>
        <begin position="514"/>
        <end position="548"/>
    </location>
</feature>
<comment type="caution">
    <text evidence="3">The sequence shown here is derived from an EMBL/GenBank/DDBJ whole genome shotgun (WGS) entry which is preliminary data.</text>
</comment>
<dbReference type="RefSeq" id="WP_200595860.1">
    <property type="nucleotide sequence ID" value="NZ_JAEPBG010000012.1"/>
</dbReference>
<evidence type="ECO:0000256" key="1">
    <source>
        <dbReference type="SAM" id="MobiDB-lite"/>
    </source>
</evidence>
<evidence type="ECO:0000313" key="3">
    <source>
        <dbReference type="EMBL" id="MBK4737515.1"/>
    </source>
</evidence>
<feature type="region of interest" description="Disordered" evidence="1">
    <location>
        <begin position="418"/>
        <end position="446"/>
    </location>
</feature>
<evidence type="ECO:0000313" key="4">
    <source>
        <dbReference type="Proteomes" id="UP000622890"/>
    </source>
</evidence>
<feature type="signal peptide" evidence="2">
    <location>
        <begin position="1"/>
        <end position="20"/>
    </location>
</feature>
<feature type="region of interest" description="Disordered" evidence="1">
    <location>
        <begin position="463"/>
        <end position="483"/>
    </location>
</feature>
<evidence type="ECO:0008006" key="5">
    <source>
        <dbReference type="Google" id="ProtNLM"/>
    </source>
</evidence>
<keyword evidence="4" id="KW-1185">Reference proteome</keyword>
<feature type="chain" id="PRO_5037897850" description="PE-PGRS family protein" evidence="2">
    <location>
        <begin position="21"/>
        <end position="558"/>
    </location>
</feature>
<gene>
    <name evidence="3" type="ORF">JJB74_23090</name>
</gene>
<accession>A0A934W8F5</accession>
<evidence type="ECO:0000256" key="2">
    <source>
        <dbReference type="SAM" id="SignalP"/>
    </source>
</evidence>
<reference evidence="3" key="1">
    <citation type="submission" date="2021-01" db="EMBL/GenBank/DDBJ databases">
        <title>Genome sequence of strain Noviherbaspirillum sp. DKR-6.</title>
        <authorList>
            <person name="Chaudhary D.K."/>
        </authorList>
    </citation>
    <scope>NUCLEOTIDE SEQUENCE</scope>
    <source>
        <strain evidence="3">DKR-6</strain>
    </source>
</reference>
<feature type="region of interest" description="Disordered" evidence="1">
    <location>
        <begin position="192"/>
        <end position="246"/>
    </location>
</feature>
<protein>
    <recommendedName>
        <fullName evidence="5">PE-PGRS family protein</fullName>
    </recommendedName>
</protein>
<dbReference type="PROSITE" id="PS51257">
    <property type="entry name" value="PROKAR_LIPOPROTEIN"/>
    <property type="match status" value="1"/>
</dbReference>
<proteinExistence type="predicted"/>
<feature type="compositionally biased region" description="Gly residues" evidence="1">
    <location>
        <begin position="423"/>
        <end position="444"/>
    </location>
</feature>
<organism evidence="3 4">
    <name type="scientific">Noviherbaspirillum pedocola</name>
    <dbReference type="NCBI Taxonomy" id="2801341"/>
    <lineage>
        <taxon>Bacteria</taxon>
        <taxon>Pseudomonadati</taxon>
        <taxon>Pseudomonadota</taxon>
        <taxon>Betaproteobacteria</taxon>
        <taxon>Burkholderiales</taxon>
        <taxon>Oxalobacteraceae</taxon>
        <taxon>Noviherbaspirillum</taxon>
    </lineage>
</organism>